<dbReference type="Gene3D" id="2.60.40.2700">
    <property type="match status" value="1"/>
</dbReference>
<dbReference type="SMART" id="SM01110">
    <property type="entry name" value="Cutinase"/>
    <property type="match status" value="1"/>
</dbReference>
<dbReference type="EMBL" id="BAAAQY010000016">
    <property type="protein sequence ID" value="GAA2249576.1"/>
    <property type="molecule type" value="Genomic_DNA"/>
</dbReference>
<organism evidence="6 7">
    <name type="scientific">Herbiconiux moechotypicola</name>
    <dbReference type="NCBI Taxonomy" id="637393"/>
    <lineage>
        <taxon>Bacteria</taxon>
        <taxon>Bacillati</taxon>
        <taxon>Actinomycetota</taxon>
        <taxon>Actinomycetes</taxon>
        <taxon>Micrococcales</taxon>
        <taxon>Microbacteriaceae</taxon>
        <taxon>Herbiconiux</taxon>
    </lineage>
</organism>
<keyword evidence="3" id="KW-0378">Hydrolase</keyword>
<keyword evidence="5" id="KW-0812">Transmembrane</keyword>
<evidence type="ECO:0008006" key="8">
    <source>
        <dbReference type="Google" id="ProtNLM"/>
    </source>
</evidence>
<comment type="caution">
    <text evidence="6">The sequence shown here is derived from an EMBL/GenBank/DDBJ whole genome shotgun (WGS) entry which is preliminary data.</text>
</comment>
<accession>A0ABN3E6F0</accession>
<gene>
    <name evidence="6" type="ORF">GCM10009851_38950</name>
</gene>
<keyword evidence="5" id="KW-0472">Membrane</keyword>
<evidence type="ECO:0000256" key="5">
    <source>
        <dbReference type="SAM" id="Phobius"/>
    </source>
</evidence>
<dbReference type="PANTHER" id="PTHR33630">
    <property type="entry name" value="CUTINASE RV1984C-RELATED-RELATED"/>
    <property type="match status" value="1"/>
</dbReference>
<dbReference type="SUPFAM" id="SSF53474">
    <property type="entry name" value="alpha/beta-Hydrolases"/>
    <property type="match status" value="1"/>
</dbReference>
<evidence type="ECO:0000256" key="3">
    <source>
        <dbReference type="ARBA" id="ARBA00022801"/>
    </source>
</evidence>
<evidence type="ECO:0000313" key="7">
    <source>
        <dbReference type="Proteomes" id="UP001500929"/>
    </source>
</evidence>
<protein>
    <recommendedName>
        <fullName evidence="8">Cutinase family protein</fullName>
    </recommendedName>
</protein>
<reference evidence="6 7" key="1">
    <citation type="journal article" date="2019" name="Int. J. Syst. Evol. Microbiol.">
        <title>The Global Catalogue of Microorganisms (GCM) 10K type strain sequencing project: providing services to taxonomists for standard genome sequencing and annotation.</title>
        <authorList>
            <consortium name="The Broad Institute Genomics Platform"/>
            <consortium name="The Broad Institute Genome Sequencing Center for Infectious Disease"/>
            <person name="Wu L."/>
            <person name="Ma J."/>
        </authorList>
    </citation>
    <scope>NUCLEOTIDE SEQUENCE [LARGE SCALE GENOMIC DNA]</scope>
    <source>
        <strain evidence="6 7">JCM 16117</strain>
    </source>
</reference>
<comment type="similarity">
    <text evidence="1">Belongs to the cutinase family.</text>
</comment>
<dbReference type="InterPro" id="IPR029058">
    <property type="entry name" value="AB_hydrolase_fold"/>
</dbReference>
<evidence type="ECO:0000256" key="1">
    <source>
        <dbReference type="ARBA" id="ARBA00007534"/>
    </source>
</evidence>
<evidence type="ECO:0000313" key="6">
    <source>
        <dbReference type="EMBL" id="GAA2249576.1"/>
    </source>
</evidence>
<name>A0ABN3E6F0_9MICO</name>
<dbReference type="Pfam" id="PF01083">
    <property type="entry name" value="Cutinase"/>
    <property type="match status" value="1"/>
</dbReference>
<keyword evidence="4" id="KW-1015">Disulfide bond</keyword>
<dbReference type="RefSeq" id="WP_259481656.1">
    <property type="nucleotide sequence ID" value="NZ_BAAAQY010000016.1"/>
</dbReference>
<keyword evidence="5" id="KW-1133">Transmembrane helix</keyword>
<proteinExistence type="inferred from homology"/>
<dbReference type="PANTHER" id="PTHR33630:SF9">
    <property type="entry name" value="CUTINASE 4"/>
    <property type="match status" value="1"/>
</dbReference>
<dbReference type="Gene3D" id="3.40.50.1820">
    <property type="entry name" value="alpha/beta hydrolase"/>
    <property type="match status" value="1"/>
</dbReference>
<dbReference type="InterPro" id="IPR000675">
    <property type="entry name" value="Cutinase/axe"/>
</dbReference>
<keyword evidence="2" id="KW-0719">Serine esterase</keyword>
<dbReference type="Proteomes" id="UP001500929">
    <property type="component" value="Unassembled WGS sequence"/>
</dbReference>
<feature type="transmembrane region" description="Helical" evidence="5">
    <location>
        <begin position="94"/>
        <end position="112"/>
    </location>
</feature>
<evidence type="ECO:0000256" key="4">
    <source>
        <dbReference type="ARBA" id="ARBA00023157"/>
    </source>
</evidence>
<sequence>MRHIRAAGIADTSGCYSSRNIYNPVCTSDVDIASMDGCQITNNAYFATERDNKTPHCSTDVAPQWGDAGISDRSVVFRWGLKMNRTMMGMSKKTLGAAISVAGLIAVLIVQIPQSATAASSKVSPPMTATEATVSPCADVLFIGARGSGESYDTFDGYGHMVAKVRDGFVSTLRTDVRVRQLAVDYPAPPTEQAANDVRDGTNIYFDSMAEGRRKIEDVIADSQQRCPSEKLVLAGYSAGAGVVHSALLTFGDVEKLVGVVLIADPSRHKNHANAVTFGNPAKVGGLLYGLGVQFGSIPKATRMKTIEYCLAYDPVCDVANTSLLGPAFVPAALAQVAIGKSIHEQYGRNLDKSGAEMAKVMNSINGPRPTIGGSPFGANKLLTAKIGAWAAESIPVTYQWYRGNQPIAGATAQTYTPVWDDYLTPSPTLRVVVSGPDSGYANHTISSDPIALIPTPNYTITKPTGGVLPWNGTLNAKTGSWDASPFQIGYRWSKYDCQGEGAVNAPDGIPGAIKKSYKIDGSADYGCMMSLSFFIRDADGSVSCRWRCSSERLWRLKSERLRAV</sequence>
<evidence type="ECO:0000256" key="2">
    <source>
        <dbReference type="ARBA" id="ARBA00022487"/>
    </source>
</evidence>
<keyword evidence="7" id="KW-1185">Reference proteome</keyword>